<feature type="transmembrane region" description="Helical" evidence="1">
    <location>
        <begin position="72"/>
        <end position="93"/>
    </location>
</feature>
<sequence length="514" mass="56418">MLMSTNSYLEFYLSLLAWIINNGLWSILSDTGLFAAPFGAIILQEWLSARQQGADEGNKGLFSVPRIENRLWLAYIVVLFGCAPVFPLSLASMTLDAAASQRCGVSVANPADTAWGTTFNTLGERSANVPVWWFLVHAVSKGVSAAATAAIPCAPDIRQMRMEIDSSRIDSQVLLQEVADFTRDCYGYSRSRLFTHRPQLNKAQSHDTAWIGSSYFLETPGYYDTDRSRTPRVSWPYDARRDVSLPRLENGAGYPTCKQWWSDSGIGLRERLIKEIDPSLLTQLKGWLTGRSNNEIEDATLRELVSPRQQSRAMSPGQVFQDYGSSARGGSINQGLNNLATNTGLALGSFSNFPAMNALRAALPMVQAFLTMGVIISLPLVLLVSTYQLKTVMTVTFALFTLHMLTFWWELARWVDSSMLNTLYSQVSASNKVLLSLPTSGVMDGTVTAQVIEYVMGTMFIVLPMLFFTAMSWAGYRIGSIAEGMLSKGGAQAQDAGARGSEALMSAGKTLKRG</sequence>
<evidence type="ECO:0000313" key="3">
    <source>
        <dbReference type="EMBL" id="VVO45772.1"/>
    </source>
</evidence>
<dbReference type="RefSeq" id="WP_150782905.1">
    <property type="nucleotide sequence ID" value="NZ_CABVII010000001.1"/>
</dbReference>
<dbReference type="AlphaFoldDB" id="A0A5E7G4I6"/>
<feature type="transmembrane region" description="Helical" evidence="1">
    <location>
        <begin position="361"/>
        <end position="384"/>
    </location>
</feature>
<evidence type="ECO:0000259" key="2">
    <source>
        <dbReference type="Pfam" id="PF07916"/>
    </source>
</evidence>
<dbReference type="OrthoDB" id="5645662at2"/>
<dbReference type="InterPro" id="IPR012931">
    <property type="entry name" value="TraG_N_Proteobacteria"/>
</dbReference>
<feature type="transmembrane region" description="Helical" evidence="1">
    <location>
        <begin position="391"/>
        <end position="409"/>
    </location>
</feature>
<keyword evidence="1" id="KW-1133">Transmembrane helix</keyword>
<gene>
    <name evidence="3" type="ORF">PS862_00034</name>
</gene>
<proteinExistence type="predicted"/>
<evidence type="ECO:0000313" key="4">
    <source>
        <dbReference type="Proteomes" id="UP000385207"/>
    </source>
</evidence>
<evidence type="ECO:0000256" key="1">
    <source>
        <dbReference type="SAM" id="Phobius"/>
    </source>
</evidence>
<reference evidence="3 4" key="1">
    <citation type="submission" date="2019-09" db="EMBL/GenBank/DDBJ databases">
        <authorList>
            <person name="Chandra G."/>
            <person name="Truman W A."/>
        </authorList>
    </citation>
    <scope>NUCLEOTIDE SEQUENCE [LARGE SCALE GENOMIC DNA]</scope>
    <source>
        <strain evidence="3">PS862</strain>
    </source>
</reference>
<feature type="transmembrane region" description="Helical" evidence="1">
    <location>
        <begin position="454"/>
        <end position="476"/>
    </location>
</feature>
<dbReference type="Proteomes" id="UP000385207">
    <property type="component" value="Unassembled WGS sequence"/>
</dbReference>
<accession>A0A5E7G4I6</accession>
<name>A0A5E7G4I6_PSEFL</name>
<keyword evidence="1" id="KW-0472">Membrane</keyword>
<protein>
    <recommendedName>
        <fullName evidence="2">TraG N-terminal Proteobacteria domain-containing protein</fullName>
    </recommendedName>
</protein>
<feature type="transmembrane region" description="Helical" evidence="1">
    <location>
        <begin position="12"/>
        <end position="43"/>
    </location>
</feature>
<feature type="domain" description="TraG N-terminal Proteobacteria" evidence="2">
    <location>
        <begin position="10"/>
        <end position="493"/>
    </location>
</feature>
<organism evidence="3 4">
    <name type="scientific">Pseudomonas fluorescens</name>
    <dbReference type="NCBI Taxonomy" id="294"/>
    <lineage>
        <taxon>Bacteria</taxon>
        <taxon>Pseudomonadati</taxon>
        <taxon>Pseudomonadota</taxon>
        <taxon>Gammaproteobacteria</taxon>
        <taxon>Pseudomonadales</taxon>
        <taxon>Pseudomonadaceae</taxon>
        <taxon>Pseudomonas</taxon>
    </lineage>
</organism>
<keyword evidence="1" id="KW-0812">Transmembrane</keyword>
<dbReference type="Pfam" id="PF07916">
    <property type="entry name" value="TraG_N"/>
    <property type="match status" value="1"/>
</dbReference>
<dbReference type="EMBL" id="CABVII010000001">
    <property type="protein sequence ID" value="VVO45772.1"/>
    <property type="molecule type" value="Genomic_DNA"/>
</dbReference>